<evidence type="ECO:0000313" key="1">
    <source>
        <dbReference type="EMBL" id="KAL3961718.1"/>
    </source>
</evidence>
<keyword evidence="2" id="KW-1185">Reference proteome</keyword>
<accession>A0ACC4E2G9</accession>
<dbReference type="Proteomes" id="UP001638806">
    <property type="component" value="Unassembled WGS sequence"/>
</dbReference>
<name>A0ACC4E2G9_PURLI</name>
<organism evidence="1 2">
    <name type="scientific">Purpureocillium lilacinum</name>
    <name type="common">Paecilomyces lilacinus</name>
    <dbReference type="NCBI Taxonomy" id="33203"/>
    <lineage>
        <taxon>Eukaryota</taxon>
        <taxon>Fungi</taxon>
        <taxon>Dikarya</taxon>
        <taxon>Ascomycota</taxon>
        <taxon>Pezizomycotina</taxon>
        <taxon>Sordariomycetes</taxon>
        <taxon>Hypocreomycetidae</taxon>
        <taxon>Hypocreales</taxon>
        <taxon>Ophiocordycipitaceae</taxon>
        <taxon>Purpureocillium</taxon>
    </lineage>
</organism>
<evidence type="ECO:0000313" key="2">
    <source>
        <dbReference type="Proteomes" id="UP001638806"/>
    </source>
</evidence>
<protein>
    <submittedName>
        <fullName evidence="1">Uncharacterized protein</fullName>
    </submittedName>
</protein>
<comment type="caution">
    <text evidence="1">The sequence shown here is derived from an EMBL/GenBank/DDBJ whole genome shotgun (WGS) entry which is preliminary data.</text>
</comment>
<gene>
    <name evidence="1" type="ORF">ACCO45_003241</name>
</gene>
<proteinExistence type="predicted"/>
<sequence>MGRLDGDHVARPPSNCPPPKTANCPHWAAGAAACEEWAAAGAVKIYEQLSRSSTLAGGKARPPTHLHVHACCVRCDQVAWLHRRQPLRRHGQSLPAHHHHHPPPESPIITRQQAPLFPGTGASKSHRPDAQPSNLKSAAGLVAPQQTGSSVPWGRAMHWLRGQQGSVPLLKAVASPVRRELVEPRAVVNPLTPQCCYRRAGNAPVCIFDAATDSWVVKVGRCPSPASQANEAINSPALPTSQASIGALSRQGASNK</sequence>
<reference evidence="1" key="1">
    <citation type="submission" date="2024-12" db="EMBL/GenBank/DDBJ databases">
        <title>Comparative genomics and development of molecular markers within Purpureocillium lilacinum and among Purpureocillium species.</title>
        <authorList>
            <person name="Yeh Z.-Y."/>
            <person name="Ni N.-T."/>
            <person name="Lo P.-H."/>
            <person name="Mushyakhwo K."/>
            <person name="Lin C.-F."/>
            <person name="Nai Y.-S."/>
        </authorList>
    </citation>
    <scope>NUCLEOTIDE SEQUENCE</scope>
    <source>
        <strain evidence="1">NCHU-NPUST-175</strain>
    </source>
</reference>
<dbReference type="EMBL" id="JBGNUJ010000003">
    <property type="protein sequence ID" value="KAL3961718.1"/>
    <property type="molecule type" value="Genomic_DNA"/>
</dbReference>